<organism evidence="1 2">
    <name type="scientific">Acinetobacter radioresistens SK82</name>
    <dbReference type="NCBI Taxonomy" id="596318"/>
    <lineage>
        <taxon>Bacteria</taxon>
        <taxon>Pseudomonadati</taxon>
        <taxon>Pseudomonadota</taxon>
        <taxon>Gammaproteobacteria</taxon>
        <taxon>Moraxellales</taxon>
        <taxon>Moraxellaceae</taxon>
        <taxon>Acinetobacter</taxon>
    </lineage>
</organism>
<comment type="caution">
    <text evidence="1">The sequence shown here is derived from an EMBL/GenBank/DDBJ whole genome shotgun (WGS) entry which is preliminary data.</text>
</comment>
<name>A0ABM9YJ94_ACIRA</name>
<proteinExistence type="predicted"/>
<gene>
    <name evidence="1" type="ORF">ACIRA0001_1392</name>
</gene>
<sequence length="39" mass="4466">MIGSLTENLNVKKFGALYLRSHAISSFEYVKSLGFFSYF</sequence>
<accession>A0ABM9YJ94</accession>
<protein>
    <submittedName>
        <fullName evidence="1">Uncharacterized protein</fullName>
    </submittedName>
</protein>
<evidence type="ECO:0000313" key="2">
    <source>
        <dbReference type="Proteomes" id="UP000018419"/>
    </source>
</evidence>
<keyword evidence="2" id="KW-1185">Reference proteome</keyword>
<reference evidence="1 2" key="1">
    <citation type="submission" date="2009-07" db="EMBL/GenBank/DDBJ databases">
        <authorList>
            <person name="Madupu R."/>
            <person name="Durkin A.S."/>
            <person name="Torralba M."/>
            <person name="Methe B."/>
            <person name="Sutton G.G."/>
            <person name="Strausberg R.L."/>
            <person name="Nelson K.E."/>
        </authorList>
    </citation>
    <scope>NUCLEOTIDE SEQUENCE [LARGE SCALE GENOMIC DNA]</scope>
    <source>
        <strain evidence="1 2">SK82</strain>
    </source>
</reference>
<dbReference type="Proteomes" id="UP000018419">
    <property type="component" value="Unassembled WGS sequence"/>
</dbReference>
<dbReference type="EMBL" id="ACVR01000080">
    <property type="protein sequence ID" value="EET80947.1"/>
    <property type="molecule type" value="Genomic_DNA"/>
</dbReference>
<evidence type="ECO:0000313" key="1">
    <source>
        <dbReference type="EMBL" id="EET80947.1"/>
    </source>
</evidence>